<evidence type="ECO:0000313" key="3">
    <source>
        <dbReference type="Proteomes" id="UP001142489"/>
    </source>
</evidence>
<accession>A0A9Q0Y242</accession>
<dbReference type="EMBL" id="JAPFRF010000004">
    <property type="protein sequence ID" value="KAJ7335353.1"/>
    <property type="molecule type" value="Genomic_DNA"/>
</dbReference>
<organism evidence="2 3">
    <name type="scientific">Phrynocephalus forsythii</name>
    <dbReference type="NCBI Taxonomy" id="171643"/>
    <lineage>
        <taxon>Eukaryota</taxon>
        <taxon>Metazoa</taxon>
        <taxon>Chordata</taxon>
        <taxon>Craniata</taxon>
        <taxon>Vertebrata</taxon>
        <taxon>Euteleostomi</taxon>
        <taxon>Lepidosauria</taxon>
        <taxon>Squamata</taxon>
        <taxon>Bifurcata</taxon>
        <taxon>Unidentata</taxon>
        <taxon>Episquamata</taxon>
        <taxon>Toxicofera</taxon>
        <taxon>Iguania</taxon>
        <taxon>Acrodonta</taxon>
        <taxon>Agamidae</taxon>
        <taxon>Agaminae</taxon>
        <taxon>Phrynocephalus</taxon>
    </lineage>
</organism>
<comment type="caution">
    <text evidence="2">The sequence shown here is derived from an EMBL/GenBank/DDBJ whole genome shotgun (WGS) entry which is preliminary data.</text>
</comment>
<gene>
    <name evidence="2" type="ORF">JRQ81_013294</name>
</gene>
<evidence type="ECO:0000313" key="2">
    <source>
        <dbReference type="EMBL" id="KAJ7335353.1"/>
    </source>
</evidence>
<evidence type="ECO:0000256" key="1">
    <source>
        <dbReference type="SAM" id="MobiDB-lite"/>
    </source>
</evidence>
<name>A0A9Q0Y242_9SAUR</name>
<feature type="region of interest" description="Disordered" evidence="1">
    <location>
        <begin position="66"/>
        <end position="88"/>
    </location>
</feature>
<protein>
    <submittedName>
        <fullName evidence="2">Uncharacterized protein</fullName>
    </submittedName>
</protein>
<proteinExistence type="predicted"/>
<dbReference type="AlphaFoldDB" id="A0A9Q0Y242"/>
<sequence>MGEKRQEYFFLTKVLIAREFPFKWLTPEGVLLNWEARRFNLNSKMKARNFLEEMRHKLKLTEEDLQFSSEESRGEYTQPSPHSEMADFGKQMIDVTHARCSDLQDRCLI</sequence>
<keyword evidence="3" id="KW-1185">Reference proteome</keyword>
<reference evidence="2" key="1">
    <citation type="journal article" date="2023" name="DNA Res.">
        <title>Chromosome-level genome assembly of Phrynocephalus forsythii using third-generation DNA sequencing and Hi-C analysis.</title>
        <authorList>
            <person name="Qi Y."/>
            <person name="Zhao W."/>
            <person name="Zhao Y."/>
            <person name="Niu C."/>
            <person name="Cao S."/>
            <person name="Zhang Y."/>
        </authorList>
    </citation>
    <scope>NUCLEOTIDE SEQUENCE</scope>
    <source>
        <tissue evidence="2">Muscle</tissue>
    </source>
</reference>
<dbReference type="Proteomes" id="UP001142489">
    <property type="component" value="Unassembled WGS sequence"/>
</dbReference>